<dbReference type="InterPro" id="IPR000727">
    <property type="entry name" value="T_SNARE_dom"/>
</dbReference>
<dbReference type="PANTHER" id="PTHR32089:SF112">
    <property type="entry name" value="LYSOZYME-LIKE PROTEIN-RELATED"/>
    <property type="match status" value="1"/>
</dbReference>
<dbReference type="Gene3D" id="1.10.8.500">
    <property type="entry name" value="HAMP domain in histidine kinase"/>
    <property type="match status" value="1"/>
</dbReference>
<feature type="transmembrane region" description="Helical" evidence="7">
    <location>
        <begin position="346"/>
        <end position="370"/>
    </location>
</feature>
<comment type="subcellular location">
    <subcellularLocation>
        <location evidence="1">Cell inner membrane</location>
        <topology evidence="1">Multi-pass membrane protein</topology>
    </subcellularLocation>
</comment>
<dbReference type="PROSITE" id="PS50192">
    <property type="entry name" value="T_SNARE"/>
    <property type="match status" value="1"/>
</dbReference>
<comment type="similarity">
    <text evidence="4">Belongs to the methyl-accepting chemotaxis (MCP) protein family.</text>
</comment>
<evidence type="ECO:0000256" key="3">
    <source>
        <dbReference type="ARBA" id="ARBA00023224"/>
    </source>
</evidence>
<keyword evidence="2" id="KW-0997">Cell inner membrane</keyword>
<dbReference type="PANTHER" id="PTHR32089">
    <property type="entry name" value="METHYL-ACCEPTING CHEMOTAXIS PROTEIN MCPB"/>
    <property type="match status" value="1"/>
</dbReference>
<evidence type="ECO:0000313" key="11">
    <source>
        <dbReference type="EMBL" id="AWL93514.1"/>
    </source>
</evidence>
<reference evidence="11 12" key="1">
    <citation type="journal article" date="2014" name="Int. J. Syst. Evol. Microbiol.">
        <title>Bradyrhizobium ottawaense sp. nov., a symbiotic nitrogen fixing bacterium from root nodules of soybeans in Canada.</title>
        <authorList>
            <person name="Yu X."/>
            <person name="Cloutier S."/>
            <person name="Tambong J.T."/>
            <person name="Bromfield E.S."/>
        </authorList>
    </citation>
    <scope>NUCLEOTIDE SEQUENCE [LARGE SCALE GENOMIC DNA]</scope>
    <source>
        <strain evidence="11 12">OO99</strain>
    </source>
</reference>
<evidence type="ECO:0000259" key="10">
    <source>
        <dbReference type="PROSITE" id="PS50885"/>
    </source>
</evidence>
<dbReference type="Proteomes" id="UP000215703">
    <property type="component" value="Chromosome"/>
</dbReference>
<dbReference type="KEGG" id="bot:CIT37_16130"/>
<proteinExistence type="inferred from homology"/>
<dbReference type="CDD" id="cd06225">
    <property type="entry name" value="HAMP"/>
    <property type="match status" value="1"/>
</dbReference>
<evidence type="ECO:0000256" key="5">
    <source>
        <dbReference type="PROSITE-ProRule" id="PRU00284"/>
    </source>
</evidence>
<dbReference type="GO" id="GO:0007165">
    <property type="term" value="P:signal transduction"/>
    <property type="evidence" value="ECO:0007669"/>
    <property type="project" value="UniProtKB-KW"/>
</dbReference>
<dbReference type="Pfam" id="PF00015">
    <property type="entry name" value="MCPsignal"/>
    <property type="match status" value="1"/>
</dbReference>
<dbReference type="GeneID" id="92964141"/>
<dbReference type="AlphaFoldDB" id="A0A2U8P7U0"/>
<dbReference type="Gene3D" id="1.10.287.950">
    <property type="entry name" value="Methyl-accepting chemotaxis protein"/>
    <property type="match status" value="1"/>
</dbReference>
<reference evidence="11 12" key="2">
    <citation type="journal article" date="2017" name="Syst. Appl. Microbiol.">
        <title>Soybeans inoculated with root zone soils of Canadian native legumes harbour diverse and novel Bradyrhizobium spp. that possess agricultural potential.</title>
        <authorList>
            <person name="Bromfield E.S.P."/>
            <person name="Cloutier S."/>
            <person name="Tambong J.T."/>
            <person name="Tran Thi T.V."/>
        </authorList>
    </citation>
    <scope>NUCLEOTIDE SEQUENCE [LARGE SCALE GENOMIC DNA]</scope>
    <source>
        <strain evidence="11 12">OO99</strain>
    </source>
</reference>
<feature type="domain" description="T-SNARE coiled-coil homology" evidence="9">
    <location>
        <begin position="617"/>
        <end position="679"/>
    </location>
</feature>
<name>A0A2U8P7U0_9BRAD</name>
<evidence type="ECO:0000256" key="7">
    <source>
        <dbReference type="SAM" id="Phobius"/>
    </source>
</evidence>
<dbReference type="SMART" id="SM00304">
    <property type="entry name" value="HAMP"/>
    <property type="match status" value="1"/>
</dbReference>
<keyword evidence="7" id="KW-0472">Membrane</keyword>
<gene>
    <name evidence="11" type="ORF">CIT37_16130</name>
</gene>
<evidence type="ECO:0000313" key="12">
    <source>
        <dbReference type="Proteomes" id="UP000215703"/>
    </source>
</evidence>
<dbReference type="GO" id="GO:0005886">
    <property type="term" value="C:plasma membrane"/>
    <property type="evidence" value="ECO:0007669"/>
    <property type="project" value="UniProtKB-SubCell"/>
</dbReference>
<feature type="transmembrane region" description="Helical" evidence="7">
    <location>
        <begin position="27"/>
        <end position="55"/>
    </location>
</feature>
<keyword evidence="3 5" id="KW-0807">Transducer</keyword>
<evidence type="ECO:0000256" key="6">
    <source>
        <dbReference type="SAM" id="Coils"/>
    </source>
</evidence>
<organism evidence="11 12">
    <name type="scientific">Bradyrhizobium ottawaense</name>
    <dbReference type="NCBI Taxonomy" id="931866"/>
    <lineage>
        <taxon>Bacteria</taxon>
        <taxon>Pseudomonadati</taxon>
        <taxon>Pseudomonadota</taxon>
        <taxon>Alphaproteobacteria</taxon>
        <taxon>Hyphomicrobiales</taxon>
        <taxon>Nitrobacteraceae</taxon>
        <taxon>Bradyrhizobium</taxon>
    </lineage>
</organism>
<dbReference type="EMBL" id="CP029425">
    <property type="protein sequence ID" value="AWL93514.1"/>
    <property type="molecule type" value="Genomic_DNA"/>
</dbReference>
<dbReference type="InterPro" id="IPR004089">
    <property type="entry name" value="MCPsignal_dom"/>
</dbReference>
<dbReference type="Gene3D" id="1.20.58.920">
    <property type="match status" value="1"/>
</dbReference>
<keyword evidence="2" id="KW-1003">Cell membrane</keyword>
<dbReference type="SMART" id="SM00283">
    <property type="entry name" value="MA"/>
    <property type="match status" value="1"/>
</dbReference>
<evidence type="ECO:0000256" key="1">
    <source>
        <dbReference type="ARBA" id="ARBA00004429"/>
    </source>
</evidence>
<dbReference type="PROSITE" id="PS50885">
    <property type="entry name" value="HAMP"/>
    <property type="match status" value="1"/>
</dbReference>
<feature type="coiled-coil region" evidence="6">
    <location>
        <begin position="95"/>
        <end position="122"/>
    </location>
</feature>
<evidence type="ECO:0000259" key="9">
    <source>
        <dbReference type="PROSITE" id="PS50192"/>
    </source>
</evidence>
<dbReference type="PROSITE" id="PS50111">
    <property type="entry name" value="CHEMOTAXIS_TRANSDUC_2"/>
    <property type="match status" value="1"/>
</dbReference>
<evidence type="ECO:0000259" key="8">
    <source>
        <dbReference type="PROSITE" id="PS50111"/>
    </source>
</evidence>
<evidence type="ECO:0000256" key="2">
    <source>
        <dbReference type="ARBA" id="ARBA00022519"/>
    </source>
</evidence>
<dbReference type="RefSeq" id="WP_038948585.1">
    <property type="nucleotide sequence ID" value="NZ_CP029425.2"/>
</dbReference>
<dbReference type="SUPFAM" id="SSF58104">
    <property type="entry name" value="Methyl-accepting chemotaxis protein (MCP) signaling domain"/>
    <property type="match status" value="1"/>
</dbReference>
<feature type="domain" description="HAMP" evidence="10">
    <location>
        <begin position="372"/>
        <end position="425"/>
    </location>
</feature>
<sequence length="721" mass="75284">MAIRFSLGGSLGGPLGRMRPRFKMPTWGVRGSLFAAFAVIAGMGLVIAAGAGLALQNLGGRMTELSGRDIPRLAASLQLSALSASLAAQGPALLAAQSEEALNERTKKLKELQEQTQQKLNEIIQLGGDKAVVSGLSETMKSINEAAQSLAKAARERLDIAALHDKQYDALRSAQGAFVGAASPAMLDAQTRVNAILGSADLSAADASDAAQTVGQLGNVVASGNLAAANMSAALSANTSDKLDDIQKEFKTAQGRLRSNLDLLPDNQGNKMLRETAEKLLALGTGKTGVFNLREKELDSVDYGQTILDETRKLNVGLGISVQQLVDGVQKETNASTSQAQQETSLATTVMLALGALMLVGSALFVWLYVGRNILRRIRELQRAMQLLSAGDLDTEIVRSRQNDEIGVMKETLTVFRDSMIEARALAGEQDKDRIAKAERAARMEAKIAEFESTVRSALDNLAQSANSMQSTAQSMSTTADQSNALVNAVASAAEETSVNVQTVSSGTEQLSSSIEEISKQVVTSAAIAKKAVDEAGATDTTVQSLADSASRISVVVDLIQTIASQTNLLALNATIEAARAGEAGRGFAVVASEVKSLASQTAKATEEIRTQIASMQEITTSAVGAIQGIGRIIGEIDNVTTTIAAAVEEQGAATREIARNIQHAAGGTSEVSSNIVGVSTASAEAGAAANEVLGASDALRREADMLRGEIDAFLNNMRAA</sequence>
<accession>A0A2U8P7U0</accession>
<keyword evidence="7" id="KW-0812">Transmembrane</keyword>
<dbReference type="InterPro" id="IPR038188">
    <property type="entry name" value="TorS_sensor_sf"/>
</dbReference>
<keyword evidence="7" id="KW-1133">Transmembrane helix</keyword>
<dbReference type="Pfam" id="PF00672">
    <property type="entry name" value="HAMP"/>
    <property type="match status" value="1"/>
</dbReference>
<feature type="domain" description="Methyl-accepting transducer" evidence="8">
    <location>
        <begin position="458"/>
        <end position="701"/>
    </location>
</feature>
<evidence type="ECO:0000256" key="4">
    <source>
        <dbReference type="ARBA" id="ARBA00029447"/>
    </source>
</evidence>
<keyword evidence="6" id="KW-0175">Coiled coil</keyword>
<dbReference type="Pfam" id="PF21689">
    <property type="entry name" value="TorS_sensor_domain"/>
    <property type="match status" value="1"/>
</dbReference>
<protein>
    <submittedName>
        <fullName evidence="11">Methyl-accepting chemotaxis protein</fullName>
    </submittedName>
</protein>
<dbReference type="InterPro" id="IPR003660">
    <property type="entry name" value="HAMP_dom"/>
</dbReference>